<dbReference type="Proteomes" id="UP000821837">
    <property type="component" value="Chromosome 1"/>
</dbReference>
<evidence type="ECO:0000256" key="11">
    <source>
        <dbReference type="ARBA" id="ARBA00023303"/>
    </source>
</evidence>
<evidence type="ECO:0000259" key="15">
    <source>
        <dbReference type="Pfam" id="PF07885"/>
    </source>
</evidence>
<keyword evidence="10 14" id="KW-0472">Membrane</keyword>
<feature type="compositionally biased region" description="Low complexity" evidence="13">
    <location>
        <begin position="14"/>
        <end position="26"/>
    </location>
</feature>
<dbReference type="GO" id="GO:0015271">
    <property type="term" value="F:outward rectifier potassium channel activity"/>
    <property type="evidence" value="ECO:0007669"/>
    <property type="project" value="TreeGrafter"/>
</dbReference>
<evidence type="ECO:0000256" key="9">
    <source>
        <dbReference type="ARBA" id="ARBA00023065"/>
    </source>
</evidence>
<evidence type="ECO:0000256" key="6">
    <source>
        <dbReference type="ARBA" id="ARBA00022826"/>
    </source>
</evidence>
<name>A0A9D4QG70_RHISA</name>
<evidence type="ECO:0000256" key="5">
    <source>
        <dbReference type="ARBA" id="ARBA00022692"/>
    </source>
</evidence>
<feature type="transmembrane region" description="Helical" evidence="14">
    <location>
        <begin position="245"/>
        <end position="266"/>
    </location>
</feature>
<keyword evidence="4" id="KW-0633">Potassium transport</keyword>
<dbReference type="InterPro" id="IPR003092">
    <property type="entry name" value="2pore_dom_K_chnl_TASK"/>
</dbReference>
<dbReference type="PANTHER" id="PTHR11003:SF335">
    <property type="entry name" value="POTASSIUM CHANNEL DOMAIN-CONTAINING PROTEIN"/>
    <property type="match status" value="1"/>
</dbReference>
<evidence type="ECO:0000256" key="4">
    <source>
        <dbReference type="ARBA" id="ARBA00022538"/>
    </source>
</evidence>
<evidence type="ECO:0000256" key="8">
    <source>
        <dbReference type="ARBA" id="ARBA00022989"/>
    </source>
</evidence>
<evidence type="ECO:0000313" key="17">
    <source>
        <dbReference type="Proteomes" id="UP000821837"/>
    </source>
</evidence>
<keyword evidence="3 12" id="KW-0813">Transport</keyword>
<keyword evidence="8 14" id="KW-1133">Transmembrane helix</keyword>
<reference evidence="16" key="2">
    <citation type="submission" date="2021-09" db="EMBL/GenBank/DDBJ databases">
        <authorList>
            <person name="Jia N."/>
            <person name="Wang J."/>
            <person name="Shi W."/>
            <person name="Du L."/>
            <person name="Sun Y."/>
            <person name="Zhan W."/>
            <person name="Jiang J."/>
            <person name="Wang Q."/>
            <person name="Zhang B."/>
            <person name="Ji P."/>
            <person name="Sakyi L.B."/>
            <person name="Cui X."/>
            <person name="Yuan T."/>
            <person name="Jiang B."/>
            <person name="Yang W."/>
            <person name="Lam T.T.-Y."/>
            <person name="Chang Q."/>
            <person name="Ding S."/>
            <person name="Wang X."/>
            <person name="Zhu J."/>
            <person name="Ruan X."/>
            <person name="Zhao L."/>
            <person name="Wei J."/>
            <person name="Que T."/>
            <person name="Du C."/>
            <person name="Cheng J."/>
            <person name="Dai P."/>
            <person name="Han X."/>
            <person name="Huang E."/>
            <person name="Gao Y."/>
            <person name="Liu J."/>
            <person name="Shao H."/>
            <person name="Ye R."/>
            <person name="Li L."/>
            <person name="Wei W."/>
            <person name="Wang X."/>
            <person name="Wang C."/>
            <person name="Huo Q."/>
            <person name="Li W."/>
            <person name="Guo W."/>
            <person name="Chen H."/>
            <person name="Chen S."/>
            <person name="Zhou L."/>
            <person name="Zhou L."/>
            <person name="Ni X."/>
            <person name="Tian J."/>
            <person name="Zhou Y."/>
            <person name="Sheng Y."/>
            <person name="Liu T."/>
            <person name="Pan Y."/>
            <person name="Xia L."/>
            <person name="Li J."/>
            <person name="Zhao F."/>
            <person name="Cao W."/>
        </authorList>
    </citation>
    <scope>NUCLEOTIDE SEQUENCE</scope>
    <source>
        <strain evidence="16">Rsan-2018</strain>
        <tissue evidence="16">Larvae</tissue>
    </source>
</reference>
<evidence type="ECO:0000256" key="10">
    <source>
        <dbReference type="ARBA" id="ARBA00023136"/>
    </source>
</evidence>
<keyword evidence="9 12" id="KW-0406">Ion transport</keyword>
<feature type="transmembrane region" description="Helical" evidence="14">
    <location>
        <begin position="440"/>
        <end position="463"/>
    </location>
</feature>
<protein>
    <recommendedName>
        <fullName evidence="15">Potassium channel domain-containing protein</fullName>
    </recommendedName>
</protein>
<dbReference type="Pfam" id="PF07885">
    <property type="entry name" value="Ion_trans_2"/>
    <property type="match status" value="2"/>
</dbReference>
<dbReference type="GO" id="GO:0005886">
    <property type="term" value="C:plasma membrane"/>
    <property type="evidence" value="ECO:0007669"/>
    <property type="project" value="TreeGrafter"/>
</dbReference>
<feature type="region of interest" description="Disordered" evidence="13">
    <location>
        <begin position="1"/>
        <end position="42"/>
    </location>
</feature>
<evidence type="ECO:0000313" key="16">
    <source>
        <dbReference type="EMBL" id="KAH7981764.1"/>
    </source>
</evidence>
<dbReference type="VEuPathDB" id="VectorBase:RSAN_053653"/>
<dbReference type="Gene3D" id="1.10.287.70">
    <property type="match status" value="1"/>
</dbReference>
<feature type="compositionally biased region" description="Low complexity" evidence="13">
    <location>
        <begin position="86"/>
        <end position="98"/>
    </location>
</feature>
<comment type="similarity">
    <text evidence="2 12">Belongs to the two pore domain potassium channel (TC 1.A.1.8) family.</text>
</comment>
<evidence type="ECO:0000256" key="14">
    <source>
        <dbReference type="SAM" id="Phobius"/>
    </source>
</evidence>
<keyword evidence="11 12" id="KW-0407">Ion channel</keyword>
<accession>A0A9D4QG70</accession>
<evidence type="ECO:0000256" key="1">
    <source>
        <dbReference type="ARBA" id="ARBA00004141"/>
    </source>
</evidence>
<feature type="transmembrane region" description="Helical" evidence="14">
    <location>
        <begin position="391"/>
        <end position="410"/>
    </location>
</feature>
<dbReference type="PANTHER" id="PTHR11003">
    <property type="entry name" value="POTASSIUM CHANNEL, SUBFAMILY K"/>
    <property type="match status" value="1"/>
</dbReference>
<evidence type="ECO:0000256" key="13">
    <source>
        <dbReference type="SAM" id="MobiDB-lite"/>
    </source>
</evidence>
<dbReference type="PRINTS" id="PR01333">
    <property type="entry name" value="2POREKCHANEL"/>
</dbReference>
<keyword evidence="17" id="KW-1185">Reference proteome</keyword>
<keyword evidence="7" id="KW-0630">Potassium</keyword>
<evidence type="ECO:0000256" key="7">
    <source>
        <dbReference type="ARBA" id="ARBA00022958"/>
    </source>
</evidence>
<dbReference type="AlphaFoldDB" id="A0A9D4QG70"/>
<feature type="region of interest" description="Disordered" evidence="13">
    <location>
        <begin position="528"/>
        <end position="551"/>
    </location>
</feature>
<keyword evidence="6" id="KW-0631">Potassium channel</keyword>
<dbReference type="SUPFAM" id="SSF81324">
    <property type="entry name" value="Voltage-gated potassium channels"/>
    <property type="match status" value="2"/>
</dbReference>
<feature type="domain" description="Potassium channel" evidence="15">
    <location>
        <begin position="395"/>
        <end position="467"/>
    </location>
</feature>
<evidence type="ECO:0000256" key="12">
    <source>
        <dbReference type="RuleBase" id="RU003857"/>
    </source>
</evidence>
<dbReference type="GO" id="GO:0030322">
    <property type="term" value="P:stabilization of membrane potential"/>
    <property type="evidence" value="ECO:0007669"/>
    <property type="project" value="TreeGrafter"/>
</dbReference>
<dbReference type="InterPro" id="IPR013099">
    <property type="entry name" value="K_chnl_dom"/>
</dbReference>
<comment type="subcellular location">
    <subcellularLocation>
        <location evidence="1">Membrane</location>
        <topology evidence="1">Multi-pass membrane protein</topology>
    </subcellularLocation>
</comment>
<dbReference type="GO" id="GO:0022841">
    <property type="term" value="F:potassium ion leak channel activity"/>
    <property type="evidence" value="ECO:0007669"/>
    <property type="project" value="TreeGrafter"/>
</dbReference>
<dbReference type="EMBL" id="JABSTV010001245">
    <property type="protein sequence ID" value="KAH7981764.1"/>
    <property type="molecule type" value="Genomic_DNA"/>
</dbReference>
<gene>
    <name evidence="16" type="ORF">HPB52_001074</name>
</gene>
<evidence type="ECO:0000256" key="2">
    <source>
        <dbReference type="ARBA" id="ARBA00006666"/>
    </source>
</evidence>
<dbReference type="PRINTS" id="PR01095">
    <property type="entry name" value="TASKCHANNEL"/>
</dbReference>
<feature type="transmembrane region" description="Helical" evidence="14">
    <location>
        <begin position="153"/>
        <end position="177"/>
    </location>
</feature>
<proteinExistence type="inferred from homology"/>
<organism evidence="16 17">
    <name type="scientific">Rhipicephalus sanguineus</name>
    <name type="common">Brown dog tick</name>
    <name type="synonym">Ixodes sanguineus</name>
    <dbReference type="NCBI Taxonomy" id="34632"/>
    <lineage>
        <taxon>Eukaryota</taxon>
        <taxon>Metazoa</taxon>
        <taxon>Ecdysozoa</taxon>
        <taxon>Arthropoda</taxon>
        <taxon>Chelicerata</taxon>
        <taxon>Arachnida</taxon>
        <taxon>Acari</taxon>
        <taxon>Parasitiformes</taxon>
        <taxon>Ixodida</taxon>
        <taxon>Ixodoidea</taxon>
        <taxon>Ixodidae</taxon>
        <taxon>Rhipicephalinae</taxon>
        <taxon>Rhipicephalus</taxon>
        <taxon>Rhipicephalus</taxon>
    </lineage>
</organism>
<keyword evidence="5 12" id="KW-0812">Transmembrane</keyword>
<comment type="caution">
    <text evidence="16">The sequence shown here is derived from an EMBL/GenBank/DDBJ whole genome shotgun (WGS) entry which is preliminary data.</text>
</comment>
<evidence type="ECO:0000256" key="3">
    <source>
        <dbReference type="ARBA" id="ARBA00022448"/>
    </source>
</evidence>
<reference evidence="16" key="1">
    <citation type="journal article" date="2020" name="Cell">
        <title>Large-Scale Comparative Analyses of Tick Genomes Elucidate Their Genetic Diversity and Vector Capacities.</title>
        <authorList>
            <consortium name="Tick Genome and Microbiome Consortium (TIGMIC)"/>
            <person name="Jia N."/>
            <person name="Wang J."/>
            <person name="Shi W."/>
            <person name="Du L."/>
            <person name="Sun Y."/>
            <person name="Zhan W."/>
            <person name="Jiang J.F."/>
            <person name="Wang Q."/>
            <person name="Zhang B."/>
            <person name="Ji P."/>
            <person name="Bell-Sakyi L."/>
            <person name="Cui X.M."/>
            <person name="Yuan T.T."/>
            <person name="Jiang B.G."/>
            <person name="Yang W.F."/>
            <person name="Lam T.T."/>
            <person name="Chang Q.C."/>
            <person name="Ding S.J."/>
            <person name="Wang X.J."/>
            <person name="Zhu J.G."/>
            <person name="Ruan X.D."/>
            <person name="Zhao L."/>
            <person name="Wei J.T."/>
            <person name="Ye R.Z."/>
            <person name="Que T.C."/>
            <person name="Du C.H."/>
            <person name="Zhou Y.H."/>
            <person name="Cheng J.X."/>
            <person name="Dai P.F."/>
            <person name="Guo W.B."/>
            <person name="Han X.H."/>
            <person name="Huang E.J."/>
            <person name="Li L.F."/>
            <person name="Wei W."/>
            <person name="Gao Y.C."/>
            <person name="Liu J.Z."/>
            <person name="Shao H.Z."/>
            <person name="Wang X."/>
            <person name="Wang C.C."/>
            <person name="Yang T.C."/>
            <person name="Huo Q.B."/>
            <person name="Li W."/>
            <person name="Chen H.Y."/>
            <person name="Chen S.E."/>
            <person name="Zhou L.G."/>
            <person name="Ni X.B."/>
            <person name="Tian J.H."/>
            <person name="Sheng Y."/>
            <person name="Liu T."/>
            <person name="Pan Y.S."/>
            <person name="Xia L.Y."/>
            <person name="Li J."/>
            <person name="Zhao F."/>
            <person name="Cao W.C."/>
        </authorList>
    </citation>
    <scope>NUCLEOTIDE SEQUENCE</scope>
    <source>
        <strain evidence="16">Rsan-2018</strain>
    </source>
</reference>
<feature type="transmembrane region" description="Helical" evidence="14">
    <location>
        <begin position="272"/>
        <end position="295"/>
    </location>
</feature>
<dbReference type="InterPro" id="IPR003280">
    <property type="entry name" value="2pore_dom_K_chnl"/>
</dbReference>
<feature type="region of interest" description="Disordered" evidence="13">
    <location>
        <begin position="77"/>
        <end position="98"/>
    </location>
</feature>
<sequence length="551" mass="60492">MPSAPGDRGRKTFRGAAAGVRGMGRAPPEHRGSSTRAGWPQVAHGIDDAEEASARSTWGPGAGVAAILGEGPLGAAPNGAAEANMSSRSPSPRAGRRPAFLSQPSVISWQSDPTRPPQYLILNPMHIVNLTADKTRSCAVRAAQSIKAFSQRWFSHILLLLVLLAYAAMGAALFQLIEGPFEDKQKQTILNARQYIIEDLVIAQRTLSVAGFRRHALRRLREFETQVRVLEDEARIVSHSEKKIWSFWGALFYCGTVFTTIGYGNIAPSTMAGMAVTILYAFIGIPLLLMVLADLGKVFTRGIKWLFLSLRQLVRTGRCGKHKAKAPPPQLQYVAFVWRKVNDTMAYVPYPAYLKQEPTTPTAEEGGEEASKAASEEELVIDDQFNLPVSLALLLLSIYMTVGACIFTIWESWSFFEAFYFVFISMSTIGFGDYVPDHPMFMMATFIYLLFGLALTSMCINVVQEKLSAIFERARMQLGTTIGFDAMVIDQERKEPLESDIDEAVTKDAIAKEAIAKGLAAQEAAAKNAVDKKAVSNDTATKNNTQHKEPT</sequence>
<feature type="domain" description="Potassium channel" evidence="15">
    <location>
        <begin position="240"/>
        <end position="300"/>
    </location>
</feature>